<evidence type="ECO:0000256" key="4">
    <source>
        <dbReference type="ARBA" id="ARBA00022806"/>
    </source>
</evidence>
<protein>
    <recommendedName>
        <fullName evidence="7">DNA replication factor Dna2 N-terminal domain-containing protein</fullName>
    </recommendedName>
</protein>
<dbReference type="RefSeq" id="XP_016437207.1">
    <property type="nucleotide sequence ID" value="XM_016581721.1"/>
</dbReference>
<dbReference type="InterPro" id="IPR014808">
    <property type="entry name" value="DNA_replication_fac_Dna2_N"/>
</dbReference>
<sequence>MDKGVADGKNKEKRVTSKKNELGGPSQSTPTENVVTAGSGEDKNQAEITPEFCKSVSVKRFKFSPGMLIKQSQDDGGDEVTWRISPVNERLHAVSKQLPEMVKVLADSSRFNSLSIQECSLKKTSPGTERKFEKRLCSPPLKALDKSLVSSNRASLRNRNNDHVMDLWETNGNFNCQSKTEVTNSQSPFQTPPSLTYGSDKPANAVNNNEVTDQLGSRQHKKVFDYNYDEELTCFPGAIVLLHQEILFMSLVASSFSCSRRAVLDERLKSGEYSAAALIGT</sequence>
<evidence type="ECO:0000256" key="1">
    <source>
        <dbReference type="ARBA" id="ARBA00022723"/>
    </source>
</evidence>
<evidence type="ECO:0000313" key="8">
    <source>
        <dbReference type="RefSeq" id="XP_016437207.1"/>
    </source>
</evidence>
<gene>
    <name evidence="8" type="primary">LOC107763247</name>
</gene>
<dbReference type="STRING" id="4097.A0A1S3XBC6"/>
<feature type="compositionally biased region" description="Polar residues" evidence="6">
    <location>
        <begin position="25"/>
        <end position="36"/>
    </location>
</feature>
<accession>A0A1S3XBC6</accession>
<feature type="domain" description="DNA replication factor Dna2 N-terminal" evidence="7">
    <location>
        <begin position="239"/>
        <end position="281"/>
    </location>
</feature>
<evidence type="ECO:0000256" key="5">
    <source>
        <dbReference type="ARBA" id="ARBA00022840"/>
    </source>
</evidence>
<name>A0A1S3XBC6_TOBAC</name>
<keyword evidence="3" id="KW-0378">Hydrolase</keyword>
<dbReference type="PaxDb" id="4097-A0A1S3XBC6"/>
<dbReference type="OrthoDB" id="1704329at2759"/>
<reference evidence="8" key="1">
    <citation type="submission" date="2025-08" db="UniProtKB">
        <authorList>
            <consortium name="RefSeq"/>
        </authorList>
    </citation>
    <scope>IDENTIFICATION</scope>
</reference>
<feature type="region of interest" description="Disordered" evidence="6">
    <location>
        <begin position="1"/>
        <end position="48"/>
    </location>
</feature>
<evidence type="ECO:0000256" key="2">
    <source>
        <dbReference type="ARBA" id="ARBA00022741"/>
    </source>
</evidence>
<organism evidence="8">
    <name type="scientific">Nicotiana tabacum</name>
    <name type="common">Common tobacco</name>
    <dbReference type="NCBI Taxonomy" id="4097"/>
    <lineage>
        <taxon>Eukaryota</taxon>
        <taxon>Viridiplantae</taxon>
        <taxon>Streptophyta</taxon>
        <taxon>Embryophyta</taxon>
        <taxon>Tracheophyta</taxon>
        <taxon>Spermatophyta</taxon>
        <taxon>Magnoliopsida</taxon>
        <taxon>eudicotyledons</taxon>
        <taxon>Gunneridae</taxon>
        <taxon>Pentapetalae</taxon>
        <taxon>asterids</taxon>
        <taxon>lamiids</taxon>
        <taxon>Solanales</taxon>
        <taxon>Solanaceae</taxon>
        <taxon>Nicotianoideae</taxon>
        <taxon>Nicotianeae</taxon>
        <taxon>Nicotiana</taxon>
    </lineage>
</organism>
<keyword evidence="1" id="KW-0479">Metal-binding</keyword>
<dbReference type="AlphaFoldDB" id="A0A1S3XBC6"/>
<keyword evidence="5" id="KW-0067">ATP-binding</keyword>
<keyword evidence="4" id="KW-0347">Helicase</keyword>
<dbReference type="GO" id="GO:0016787">
    <property type="term" value="F:hydrolase activity"/>
    <property type="evidence" value="ECO:0007669"/>
    <property type="project" value="UniProtKB-KW"/>
</dbReference>
<dbReference type="GO" id="GO:0046872">
    <property type="term" value="F:metal ion binding"/>
    <property type="evidence" value="ECO:0007669"/>
    <property type="project" value="UniProtKB-KW"/>
</dbReference>
<evidence type="ECO:0000256" key="6">
    <source>
        <dbReference type="SAM" id="MobiDB-lite"/>
    </source>
</evidence>
<proteinExistence type="predicted"/>
<dbReference type="KEGG" id="nta:107763247"/>
<feature type="compositionally biased region" description="Polar residues" evidence="6">
    <location>
        <begin position="179"/>
        <end position="197"/>
    </location>
</feature>
<dbReference type="Pfam" id="PF08696">
    <property type="entry name" value="Dna2"/>
    <property type="match status" value="1"/>
</dbReference>
<dbReference type="GO" id="GO:0004386">
    <property type="term" value="F:helicase activity"/>
    <property type="evidence" value="ECO:0007669"/>
    <property type="project" value="UniProtKB-KW"/>
</dbReference>
<feature type="compositionally biased region" description="Basic and acidic residues" evidence="6">
    <location>
        <begin position="1"/>
        <end position="21"/>
    </location>
</feature>
<evidence type="ECO:0000256" key="3">
    <source>
        <dbReference type="ARBA" id="ARBA00022801"/>
    </source>
</evidence>
<evidence type="ECO:0000259" key="7">
    <source>
        <dbReference type="Pfam" id="PF08696"/>
    </source>
</evidence>
<keyword evidence="2" id="KW-0547">Nucleotide-binding</keyword>
<feature type="region of interest" description="Disordered" evidence="6">
    <location>
        <begin position="179"/>
        <end position="204"/>
    </location>
</feature>
<dbReference type="GO" id="GO:0005524">
    <property type="term" value="F:ATP binding"/>
    <property type="evidence" value="ECO:0007669"/>
    <property type="project" value="UniProtKB-KW"/>
</dbReference>